<dbReference type="Gene3D" id="2.30.30.40">
    <property type="entry name" value="SH3 Domains"/>
    <property type="match status" value="1"/>
</dbReference>
<evidence type="ECO:0000256" key="1">
    <source>
        <dbReference type="SAM" id="MobiDB-lite"/>
    </source>
</evidence>
<feature type="compositionally biased region" description="Basic residues" evidence="1">
    <location>
        <begin position="104"/>
        <end position="134"/>
    </location>
</feature>
<accession>A0A1C2ECQ3</accession>
<dbReference type="PANTHER" id="PTHR34408:SF1">
    <property type="entry name" value="GLYCOSYL HYDROLASE FAMILY 19 DOMAIN-CONTAINING PROTEIN HI_1415"/>
    <property type="match status" value="1"/>
</dbReference>
<dbReference type="RefSeq" id="WP_024925387.1">
    <property type="nucleotide sequence ID" value="NZ_MDEO01000020.1"/>
</dbReference>
<dbReference type="PANTHER" id="PTHR34408">
    <property type="entry name" value="FAMILY PROTEIN, PUTATIVE-RELATED"/>
    <property type="match status" value="1"/>
</dbReference>
<dbReference type="Proteomes" id="UP000094412">
    <property type="component" value="Unassembled WGS sequence"/>
</dbReference>
<evidence type="ECO:0000259" key="3">
    <source>
        <dbReference type="PROSITE" id="PS51781"/>
    </source>
</evidence>
<feature type="region of interest" description="Disordered" evidence="1">
    <location>
        <begin position="104"/>
        <end position="136"/>
    </location>
</feature>
<dbReference type="InterPro" id="IPR052354">
    <property type="entry name" value="Cell_Wall_Dynamics_Protein"/>
</dbReference>
<reference evidence="4 5" key="1">
    <citation type="submission" date="2016-08" db="EMBL/GenBank/DDBJ databases">
        <title>Whole genome sequence of Mesorhizobium sp. strain UASWS1009 isolated from industrial sewage.</title>
        <authorList>
            <person name="Crovadore J."/>
            <person name="Calmin G."/>
            <person name="Chablais R."/>
            <person name="Cochard B."/>
            <person name="Lefort F."/>
        </authorList>
    </citation>
    <scope>NUCLEOTIDE SEQUENCE [LARGE SCALE GENOMIC DNA]</scope>
    <source>
        <strain evidence="4 5">UASWS1009</strain>
    </source>
</reference>
<organism evidence="4 5">
    <name type="scientific">Mesorhizobium hungaricum</name>
    <dbReference type="NCBI Taxonomy" id="1566387"/>
    <lineage>
        <taxon>Bacteria</taxon>
        <taxon>Pseudomonadati</taxon>
        <taxon>Pseudomonadota</taxon>
        <taxon>Alphaproteobacteria</taxon>
        <taxon>Hyphomicrobiales</taxon>
        <taxon>Phyllobacteriaceae</taxon>
        <taxon>Mesorhizobium</taxon>
    </lineage>
</organism>
<dbReference type="EMBL" id="MDEO01000020">
    <property type="protein sequence ID" value="OCX24743.1"/>
    <property type="molecule type" value="Genomic_DNA"/>
</dbReference>
<dbReference type="InterPro" id="IPR003646">
    <property type="entry name" value="SH3-like_bac-type"/>
</dbReference>
<dbReference type="Pfam" id="PF08239">
    <property type="entry name" value="SH3_3"/>
    <property type="match status" value="1"/>
</dbReference>
<feature type="signal peptide" evidence="2">
    <location>
        <begin position="1"/>
        <end position="24"/>
    </location>
</feature>
<keyword evidence="2" id="KW-0732">Signal</keyword>
<sequence>MMFRKLLTALALLGGIATAAPALAATAHTTGNVNVRSGPGAGYAKLGTLTAGTRVNLRGCEDNWCNVRGAGLHGWVSANYLTNYAGRPPAVVIAPTIVVRPPHRPPHWQRPPHWHKPPHRPGWKPRPPRPHPGAHCKIAPGFPCPR</sequence>
<keyword evidence="5" id="KW-1185">Reference proteome</keyword>
<name>A0A1C2ECQ3_9HYPH</name>
<proteinExistence type="predicted"/>
<dbReference type="SMART" id="SM00287">
    <property type="entry name" value="SH3b"/>
    <property type="match status" value="1"/>
</dbReference>
<feature type="domain" description="SH3b" evidence="3">
    <location>
        <begin position="24"/>
        <end position="85"/>
    </location>
</feature>
<comment type="caution">
    <text evidence="4">The sequence shown here is derived from an EMBL/GenBank/DDBJ whole genome shotgun (WGS) entry which is preliminary data.</text>
</comment>
<gene>
    <name evidence="4" type="ORF">QV13_01620</name>
</gene>
<evidence type="ECO:0000313" key="4">
    <source>
        <dbReference type="EMBL" id="OCX24743.1"/>
    </source>
</evidence>
<dbReference type="STRING" id="1566387.QV13_01620"/>
<dbReference type="PROSITE" id="PS51781">
    <property type="entry name" value="SH3B"/>
    <property type="match status" value="1"/>
</dbReference>
<evidence type="ECO:0000313" key="5">
    <source>
        <dbReference type="Proteomes" id="UP000094412"/>
    </source>
</evidence>
<dbReference type="OrthoDB" id="8457065at2"/>
<protein>
    <submittedName>
        <fullName evidence="4">Ligand-binding protein SH3</fullName>
    </submittedName>
</protein>
<dbReference type="AlphaFoldDB" id="A0A1C2ECQ3"/>
<feature type="chain" id="PRO_5008660285" evidence="2">
    <location>
        <begin position="25"/>
        <end position="146"/>
    </location>
</feature>
<evidence type="ECO:0000256" key="2">
    <source>
        <dbReference type="SAM" id="SignalP"/>
    </source>
</evidence>